<feature type="compositionally biased region" description="Basic and acidic residues" evidence="1">
    <location>
        <begin position="1"/>
        <end position="10"/>
    </location>
</feature>
<evidence type="ECO:0000256" key="1">
    <source>
        <dbReference type="SAM" id="MobiDB-lite"/>
    </source>
</evidence>
<comment type="caution">
    <text evidence="2">The sequence shown here is derived from an EMBL/GenBank/DDBJ whole genome shotgun (WGS) entry which is preliminary data.</text>
</comment>
<organism evidence="2 3">
    <name type="scientific">Aromia moschata</name>
    <dbReference type="NCBI Taxonomy" id="1265417"/>
    <lineage>
        <taxon>Eukaryota</taxon>
        <taxon>Metazoa</taxon>
        <taxon>Ecdysozoa</taxon>
        <taxon>Arthropoda</taxon>
        <taxon>Hexapoda</taxon>
        <taxon>Insecta</taxon>
        <taxon>Pterygota</taxon>
        <taxon>Neoptera</taxon>
        <taxon>Endopterygota</taxon>
        <taxon>Coleoptera</taxon>
        <taxon>Polyphaga</taxon>
        <taxon>Cucujiformia</taxon>
        <taxon>Chrysomeloidea</taxon>
        <taxon>Cerambycidae</taxon>
        <taxon>Cerambycinae</taxon>
        <taxon>Callichromatini</taxon>
        <taxon>Aromia</taxon>
    </lineage>
</organism>
<protein>
    <submittedName>
        <fullName evidence="2">Uncharacterized protein</fullName>
    </submittedName>
</protein>
<keyword evidence="3" id="KW-1185">Reference proteome</keyword>
<reference evidence="2" key="1">
    <citation type="journal article" date="2023" name="Insect Mol. Biol.">
        <title>Genome sequencing provides insights into the evolution of gene families encoding plant cell wall-degrading enzymes in longhorned beetles.</title>
        <authorList>
            <person name="Shin N.R."/>
            <person name="Okamura Y."/>
            <person name="Kirsch R."/>
            <person name="Pauchet Y."/>
        </authorList>
    </citation>
    <scope>NUCLEOTIDE SEQUENCE</scope>
    <source>
        <strain evidence="2">AMC_N1</strain>
    </source>
</reference>
<feature type="region of interest" description="Disordered" evidence="1">
    <location>
        <begin position="1"/>
        <end position="82"/>
    </location>
</feature>
<proteinExistence type="predicted"/>
<dbReference type="AlphaFoldDB" id="A0AAV8XZW3"/>
<dbReference type="Proteomes" id="UP001162162">
    <property type="component" value="Unassembled WGS sequence"/>
</dbReference>
<accession>A0AAV8XZW3</accession>
<dbReference type="EMBL" id="JAPWTK010000242">
    <property type="protein sequence ID" value="KAJ8944706.1"/>
    <property type="molecule type" value="Genomic_DNA"/>
</dbReference>
<sequence length="140" mass="15276">MPRNVFKKDAAGLTEQKNLCPENATGDINQNVDEKPKIVDDLIDLETQPSENKEDINKNTDKDYEVEKSAEKRTDKASVQSDSCDDNFGAMLKGETNVEGAFPLNAALGEKPATATEEVTAVTSVQGKLCISLKENTEIK</sequence>
<evidence type="ECO:0000313" key="3">
    <source>
        <dbReference type="Proteomes" id="UP001162162"/>
    </source>
</evidence>
<feature type="compositionally biased region" description="Basic and acidic residues" evidence="1">
    <location>
        <begin position="51"/>
        <end position="76"/>
    </location>
</feature>
<evidence type="ECO:0000313" key="2">
    <source>
        <dbReference type="EMBL" id="KAJ8944706.1"/>
    </source>
</evidence>
<gene>
    <name evidence="2" type="ORF">NQ318_007919</name>
</gene>
<name>A0AAV8XZW3_9CUCU</name>